<evidence type="ECO:0000256" key="3">
    <source>
        <dbReference type="ARBA" id="ARBA00022692"/>
    </source>
</evidence>
<dbReference type="InterPro" id="IPR036259">
    <property type="entry name" value="MFS_trans_sf"/>
</dbReference>
<keyword evidence="8" id="KW-1185">Reference proteome</keyword>
<dbReference type="Gene3D" id="1.20.1250.20">
    <property type="entry name" value="MFS general substrate transporter like domains"/>
    <property type="match status" value="1"/>
</dbReference>
<evidence type="ECO:0000313" key="8">
    <source>
        <dbReference type="Proteomes" id="UP001595637"/>
    </source>
</evidence>
<feature type="transmembrane region" description="Helical" evidence="6">
    <location>
        <begin position="97"/>
        <end position="115"/>
    </location>
</feature>
<dbReference type="PANTHER" id="PTHR23513">
    <property type="entry name" value="INTEGRAL MEMBRANE EFFLUX PROTEIN-RELATED"/>
    <property type="match status" value="1"/>
</dbReference>
<feature type="transmembrane region" description="Helical" evidence="6">
    <location>
        <begin position="366"/>
        <end position="387"/>
    </location>
</feature>
<evidence type="ECO:0000256" key="6">
    <source>
        <dbReference type="SAM" id="Phobius"/>
    </source>
</evidence>
<accession>A0ABV7N569</accession>
<evidence type="ECO:0000256" key="5">
    <source>
        <dbReference type="ARBA" id="ARBA00023136"/>
    </source>
</evidence>
<gene>
    <name evidence="7" type="ORF">ACFOEO_09085</name>
</gene>
<dbReference type="SUPFAM" id="SSF103473">
    <property type="entry name" value="MFS general substrate transporter"/>
    <property type="match status" value="1"/>
</dbReference>
<organism evidence="7 8">
    <name type="scientific">Salinicoccus sesuvii</name>
    <dbReference type="NCBI Taxonomy" id="868281"/>
    <lineage>
        <taxon>Bacteria</taxon>
        <taxon>Bacillati</taxon>
        <taxon>Bacillota</taxon>
        <taxon>Bacilli</taxon>
        <taxon>Bacillales</taxon>
        <taxon>Staphylococcaceae</taxon>
        <taxon>Salinicoccus</taxon>
    </lineage>
</organism>
<evidence type="ECO:0000256" key="1">
    <source>
        <dbReference type="ARBA" id="ARBA00004651"/>
    </source>
</evidence>
<feature type="transmembrane region" description="Helical" evidence="6">
    <location>
        <begin position="164"/>
        <end position="188"/>
    </location>
</feature>
<keyword evidence="2" id="KW-1003">Cell membrane</keyword>
<feature type="transmembrane region" description="Helical" evidence="6">
    <location>
        <begin position="276"/>
        <end position="294"/>
    </location>
</feature>
<dbReference type="Proteomes" id="UP001595637">
    <property type="component" value="Unassembled WGS sequence"/>
</dbReference>
<feature type="transmembrane region" description="Helical" evidence="6">
    <location>
        <begin position="209"/>
        <end position="240"/>
    </location>
</feature>
<dbReference type="InterPro" id="IPR011701">
    <property type="entry name" value="MFS"/>
</dbReference>
<protein>
    <submittedName>
        <fullName evidence="7">MFS transporter</fullName>
    </submittedName>
</protein>
<keyword evidence="4 6" id="KW-1133">Transmembrane helix</keyword>
<feature type="transmembrane region" description="Helical" evidence="6">
    <location>
        <begin position="246"/>
        <end position="269"/>
    </location>
</feature>
<keyword evidence="3 6" id="KW-0812">Transmembrane</keyword>
<evidence type="ECO:0000313" key="7">
    <source>
        <dbReference type="EMBL" id="MFC3388721.1"/>
    </source>
</evidence>
<dbReference type="EMBL" id="JBHRVQ010000001">
    <property type="protein sequence ID" value="MFC3388721.1"/>
    <property type="molecule type" value="Genomic_DNA"/>
</dbReference>
<evidence type="ECO:0000256" key="4">
    <source>
        <dbReference type="ARBA" id="ARBA00022989"/>
    </source>
</evidence>
<feature type="transmembrane region" description="Helical" evidence="6">
    <location>
        <begin position="300"/>
        <end position="317"/>
    </location>
</feature>
<keyword evidence="5 6" id="KW-0472">Membrane</keyword>
<name>A0ABV7N569_9STAP</name>
<dbReference type="PANTHER" id="PTHR23513:SF19">
    <property type="entry name" value="MAJOR FACILITATOR SUPERFAMILY (MFS) PROFILE DOMAIN-CONTAINING PROTEIN"/>
    <property type="match status" value="1"/>
</dbReference>
<dbReference type="RefSeq" id="WP_380654623.1">
    <property type="nucleotide sequence ID" value="NZ_JBHRVQ010000001.1"/>
</dbReference>
<evidence type="ECO:0000256" key="2">
    <source>
        <dbReference type="ARBA" id="ARBA00022475"/>
    </source>
</evidence>
<feature type="transmembrane region" description="Helical" evidence="6">
    <location>
        <begin position="72"/>
        <end position="91"/>
    </location>
</feature>
<feature type="transmembrane region" description="Helical" evidence="6">
    <location>
        <begin position="39"/>
        <end position="60"/>
    </location>
</feature>
<feature type="transmembrane region" description="Helical" evidence="6">
    <location>
        <begin position="12"/>
        <end position="33"/>
    </location>
</feature>
<reference evidence="8" key="1">
    <citation type="journal article" date="2019" name="Int. J. Syst. Evol. Microbiol.">
        <title>The Global Catalogue of Microorganisms (GCM) 10K type strain sequencing project: providing services to taxonomists for standard genome sequencing and annotation.</title>
        <authorList>
            <consortium name="The Broad Institute Genomics Platform"/>
            <consortium name="The Broad Institute Genome Sequencing Center for Infectious Disease"/>
            <person name="Wu L."/>
            <person name="Ma J."/>
        </authorList>
    </citation>
    <scope>NUCLEOTIDE SEQUENCE [LARGE SCALE GENOMIC DNA]</scope>
    <source>
        <strain evidence="8">CCM 7756</strain>
    </source>
</reference>
<feature type="transmembrane region" description="Helical" evidence="6">
    <location>
        <begin position="338"/>
        <end position="360"/>
    </location>
</feature>
<dbReference type="Pfam" id="PF07690">
    <property type="entry name" value="MFS_1"/>
    <property type="match status" value="1"/>
</dbReference>
<comment type="subcellular location">
    <subcellularLocation>
        <location evidence="1">Cell membrane</location>
        <topology evidence="1">Multi-pass membrane protein</topology>
    </subcellularLocation>
</comment>
<dbReference type="CDD" id="cd06173">
    <property type="entry name" value="MFS_MefA_like"/>
    <property type="match status" value="1"/>
</dbReference>
<comment type="caution">
    <text evidence="7">The sequence shown here is derived from an EMBL/GenBank/DDBJ whole genome shotgun (WGS) entry which is preliminary data.</text>
</comment>
<proteinExistence type="predicted"/>
<sequence length="391" mass="44462">MFKKQSFQNFFLSNLFTQLASTLLEVVVMVKVYQMTNSVFATSMIVGLMAISSFFSGMIVTKFIHKFQLKSILIISSFLRIFVIIGIYIFLSLNLENALYIVLLLLVFQSFLGAWSTPARQSLIPALFERYQLREVNTFVSTTNEIVRLVGWSIGGILSYYLNFTILVVMISVLLLLSILFISLIQYNQYIESRKKKIKGFRNLFENKVVFYITLVDMMESVANTIWTSALLLSFSIYVLNSGEIIWGYINATYFLGSIIGSVFLITIFKNKDFELFRLIIICGFAMGMLTLTMTLSSSIPVVLIATFLMGPIYQIRSIYQTTALQIYTSDENRTNIFSARSAILTPWHGVAVMGMGLMADWVGITSVYLLSSILYTISSCLVMFLYKSKY</sequence>